<feature type="transmembrane region" description="Helical" evidence="2">
    <location>
        <begin position="223"/>
        <end position="245"/>
    </location>
</feature>
<proteinExistence type="inferred from homology"/>
<evidence type="ECO:0000256" key="2">
    <source>
        <dbReference type="SAM" id="Phobius"/>
    </source>
</evidence>
<name>A0A9W4JXT6_9EURO</name>
<comment type="caution">
    <text evidence="4">The sequence shown here is derived from an EMBL/GenBank/DDBJ whole genome shotgun (WGS) entry which is preliminary data.</text>
</comment>
<keyword evidence="5" id="KW-1185">Reference proteome</keyword>
<dbReference type="InterPro" id="IPR044149">
    <property type="entry name" value="Nitrilases_CHs"/>
</dbReference>
<dbReference type="Gene3D" id="3.60.110.10">
    <property type="entry name" value="Carbon-nitrogen hydrolase"/>
    <property type="match status" value="1"/>
</dbReference>
<dbReference type="PANTHER" id="PTHR46044">
    <property type="entry name" value="NITRILASE"/>
    <property type="match status" value="1"/>
</dbReference>
<dbReference type="InterPro" id="IPR036526">
    <property type="entry name" value="C-N_Hydrolase_sf"/>
</dbReference>
<dbReference type="PROSITE" id="PS50263">
    <property type="entry name" value="CN_HYDROLASE"/>
    <property type="match status" value="1"/>
</dbReference>
<accession>A0A9W4JXT6</accession>
<comment type="similarity">
    <text evidence="1">Belongs to the carbon-nitrogen hydrolase superfamily. Nitrilase family.</text>
</comment>
<dbReference type="Proteomes" id="UP001152649">
    <property type="component" value="Unassembled WGS sequence"/>
</dbReference>
<dbReference type="OrthoDB" id="10250282at2759"/>
<sequence>MSHSTTPLKVAIVRCPPPNWPLPLANRCWDGITINIDQCVSAAIEHINQAKANGAELVTFPELWFPGFPKWREQNNWKETHLAQYIDNSMVVGGEQWNRLIDAIKTVGVWTSLGFSERAGDHIYMSQALISNVGEIVIHRHKLRPSGSERDMFSDGTIDQFYCVNSAIGRVSMMECGEHFYPSMTFPMAAQRPKLHIGAFPYVTDYKDTAESFWFNAELTSNLAASFAFLSGAHVIMPAIGYAFIFDPMTRKVAEIKDEVPYSEQPILYHTLNIDMSSNVPTHDPDCQVSYGTLRQINESFPAYIPKNEGSLTTHRKVSCDLLKKGNWEWCETGPGTPAK</sequence>
<evidence type="ECO:0000259" key="3">
    <source>
        <dbReference type="PROSITE" id="PS50263"/>
    </source>
</evidence>
<keyword evidence="2" id="KW-0472">Membrane</keyword>
<organism evidence="4 5">
    <name type="scientific">Penicillium salamii</name>
    <dbReference type="NCBI Taxonomy" id="1612424"/>
    <lineage>
        <taxon>Eukaryota</taxon>
        <taxon>Fungi</taxon>
        <taxon>Dikarya</taxon>
        <taxon>Ascomycota</taxon>
        <taxon>Pezizomycotina</taxon>
        <taxon>Eurotiomycetes</taxon>
        <taxon>Eurotiomycetidae</taxon>
        <taxon>Eurotiales</taxon>
        <taxon>Aspergillaceae</taxon>
        <taxon>Penicillium</taxon>
    </lineage>
</organism>
<dbReference type="InterPro" id="IPR003010">
    <property type="entry name" value="C-N_Hydrolase"/>
</dbReference>
<dbReference type="GO" id="GO:0003824">
    <property type="term" value="F:catalytic activity"/>
    <property type="evidence" value="ECO:0007669"/>
    <property type="project" value="InterPro"/>
</dbReference>
<reference evidence="4" key="1">
    <citation type="submission" date="2021-07" db="EMBL/GenBank/DDBJ databases">
        <authorList>
            <person name="Branca A.L. A."/>
        </authorList>
    </citation>
    <scope>NUCLEOTIDE SEQUENCE</scope>
</reference>
<dbReference type="EMBL" id="CAJVPG010000434">
    <property type="protein sequence ID" value="CAG8417330.1"/>
    <property type="molecule type" value="Genomic_DNA"/>
</dbReference>
<evidence type="ECO:0000256" key="1">
    <source>
        <dbReference type="ARBA" id="ARBA00008129"/>
    </source>
</evidence>
<gene>
    <name evidence="4" type="ORF">PSALAMII_LOCUS9467</name>
</gene>
<keyword evidence="2" id="KW-1133">Transmembrane helix</keyword>
<evidence type="ECO:0000313" key="5">
    <source>
        <dbReference type="Proteomes" id="UP001152649"/>
    </source>
</evidence>
<feature type="domain" description="CN hydrolase" evidence="3">
    <location>
        <begin position="8"/>
        <end position="276"/>
    </location>
</feature>
<evidence type="ECO:0000313" key="4">
    <source>
        <dbReference type="EMBL" id="CAG8417330.1"/>
    </source>
</evidence>
<protein>
    <recommendedName>
        <fullName evidence="3">CN hydrolase domain-containing protein</fullName>
    </recommendedName>
</protein>
<dbReference type="AlphaFoldDB" id="A0A9W4JXT6"/>
<keyword evidence="2" id="KW-0812">Transmembrane</keyword>
<dbReference type="PANTHER" id="PTHR46044:SF1">
    <property type="entry name" value="CN HYDROLASE DOMAIN-CONTAINING PROTEIN"/>
    <property type="match status" value="1"/>
</dbReference>
<dbReference type="Pfam" id="PF00795">
    <property type="entry name" value="CN_hydrolase"/>
    <property type="match status" value="1"/>
</dbReference>
<dbReference type="SUPFAM" id="SSF56317">
    <property type="entry name" value="Carbon-nitrogen hydrolase"/>
    <property type="match status" value="1"/>
</dbReference>